<dbReference type="PANTHER" id="PTHR33053">
    <property type="entry name" value="PROTEIN, PUTATIVE-RELATED"/>
    <property type="match status" value="1"/>
</dbReference>
<reference evidence="3" key="1">
    <citation type="journal article" date="2015" name="Proc. Natl. Acad. Sci. U.S.A.">
        <title>Genome sequence of the Asian Tiger mosquito, Aedes albopictus, reveals insights into its biology, genetics, and evolution.</title>
        <authorList>
            <person name="Chen X.G."/>
            <person name="Jiang X."/>
            <person name="Gu J."/>
            <person name="Xu M."/>
            <person name="Wu Y."/>
            <person name="Deng Y."/>
            <person name="Zhang C."/>
            <person name="Bonizzoni M."/>
            <person name="Dermauw W."/>
            <person name="Vontas J."/>
            <person name="Armbruster P."/>
            <person name="Huang X."/>
            <person name="Yang Y."/>
            <person name="Zhang H."/>
            <person name="He W."/>
            <person name="Peng H."/>
            <person name="Liu Y."/>
            <person name="Wu K."/>
            <person name="Chen J."/>
            <person name="Lirakis M."/>
            <person name="Topalis P."/>
            <person name="Van Leeuwen T."/>
            <person name="Hall A.B."/>
            <person name="Jiang X."/>
            <person name="Thorpe C."/>
            <person name="Mueller R.L."/>
            <person name="Sun C."/>
            <person name="Waterhouse R.M."/>
            <person name="Yan G."/>
            <person name="Tu Z.J."/>
            <person name="Fang X."/>
            <person name="James A.A."/>
        </authorList>
    </citation>
    <scope>NUCLEOTIDE SEQUENCE [LARGE SCALE GENOMIC DNA]</scope>
    <source>
        <strain evidence="3">Foshan</strain>
    </source>
</reference>
<feature type="compositionally biased region" description="Polar residues" evidence="1">
    <location>
        <begin position="98"/>
        <end position="119"/>
    </location>
</feature>
<reference evidence="2" key="2">
    <citation type="submission" date="2025-05" db="UniProtKB">
        <authorList>
            <consortium name="EnsemblMetazoa"/>
        </authorList>
    </citation>
    <scope>IDENTIFICATION</scope>
    <source>
        <strain evidence="2">Foshan</strain>
    </source>
</reference>
<dbReference type="RefSeq" id="XP_029733922.2">
    <property type="nucleotide sequence ID" value="XM_029878062.2"/>
</dbReference>
<name>A0ABM1YRP3_AEDAL</name>
<protein>
    <submittedName>
        <fullName evidence="2">Uncharacterized protein</fullName>
    </submittedName>
</protein>
<proteinExistence type="predicted"/>
<dbReference type="Proteomes" id="UP000069940">
    <property type="component" value="Unassembled WGS sequence"/>
</dbReference>
<dbReference type="EnsemblMetazoa" id="AALFPA23_011557.R16399">
    <property type="protein sequence ID" value="AALFPA23_011557.P16399"/>
    <property type="gene ID" value="AALFPA23_011557"/>
</dbReference>
<dbReference type="GeneID" id="115254228"/>
<accession>A0ABM1YRP3</accession>
<organism evidence="2 3">
    <name type="scientific">Aedes albopictus</name>
    <name type="common">Asian tiger mosquito</name>
    <name type="synonym">Stegomyia albopicta</name>
    <dbReference type="NCBI Taxonomy" id="7160"/>
    <lineage>
        <taxon>Eukaryota</taxon>
        <taxon>Metazoa</taxon>
        <taxon>Ecdysozoa</taxon>
        <taxon>Arthropoda</taxon>
        <taxon>Hexapoda</taxon>
        <taxon>Insecta</taxon>
        <taxon>Pterygota</taxon>
        <taxon>Neoptera</taxon>
        <taxon>Endopterygota</taxon>
        <taxon>Diptera</taxon>
        <taxon>Nematocera</taxon>
        <taxon>Culicoidea</taxon>
        <taxon>Culicidae</taxon>
        <taxon>Culicinae</taxon>
        <taxon>Aedini</taxon>
        <taxon>Aedes</taxon>
        <taxon>Stegomyia</taxon>
    </lineage>
</organism>
<evidence type="ECO:0000256" key="1">
    <source>
        <dbReference type="SAM" id="MobiDB-lite"/>
    </source>
</evidence>
<sequence>MLVSNPGYLKLISCDVLVGGTGSSGLRLRLRSLLVKGKHILHIDGTQHIKAKFTTYPPTCFQVFVFPLLYKMPRILPRVLKKGARARPRARRRKIQEPQLSTADSSKQPTYPDNFQINNHDSDSSTTSSTSDDDFMEVEYLDEVLEEIACDIPEKLTENGDTNNEYAEKKSESANARLKSDLAGWVSKYSVPLAGVSDLLKILKQHTGLDLPSDARSLLKTPREINIRQMCNGEYVHIGIVDFLNKFDLSECIIEGHPINLSFSVDGTPVSKSGANDLWIISGAIHIEGFLRHIFIVGIFNGPSKPTSFNTFLSEFVNELHALLTNGFSKDGTVYPRCR</sequence>
<keyword evidence="3" id="KW-1185">Reference proteome</keyword>
<evidence type="ECO:0000313" key="2">
    <source>
        <dbReference type="EnsemblMetazoa" id="AALFPA23_011557.P16399"/>
    </source>
</evidence>
<feature type="region of interest" description="Disordered" evidence="1">
    <location>
        <begin position="82"/>
        <end position="132"/>
    </location>
</feature>
<feature type="compositionally biased region" description="Basic residues" evidence="1">
    <location>
        <begin position="82"/>
        <end position="94"/>
    </location>
</feature>
<evidence type="ECO:0000313" key="3">
    <source>
        <dbReference type="Proteomes" id="UP000069940"/>
    </source>
</evidence>